<dbReference type="Gene3D" id="2.130.10.10">
    <property type="entry name" value="YVTN repeat-like/Quinoprotein amine dehydrogenase"/>
    <property type="match status" value="1"/>
</dbReference>
<accession>A0AAD4E8A2</accession>
<protein>
    <submittedName>
        <fullName evidence="1">Uncharacterized protein</fullName>
    </submittedName>
</protein>
<dbReference type="InterPro" id="IPR001680">
    <property type="entry name" value="WD40_rpt"/>
</dbReference>
<dbReference type="InterPro" id="IPR015943">
    <property type="entry name" value="WD40/YVTN_repeat-like_dom_sf"/>
</dbReference>
<dbReference type="SUPFAM" id="SSF50978">
    <property type="entry name" value="WD40 repeat-like"/>
    <property type="match status" value="1"/>
</dbReference>
<reference evidence="1" key="1">
    <citation type="journal article" date="2020" name="New Phytol.">
        <title>Comparative genomics reveals dynamic genome evolution in host specialist ectomycorrhizal fungi.</title>
        <authorList>
            <person name="Lofgren L.A."/>
            <person name="Nguyen N.H."/>
            <person name="Vilgalys R."/>
            <person name="Ruytinx J."/>
            <person name="Liao H.L."/>
            <person name="Branco S."/>
            <person name="Kuo A."/>
            <person name="LaButti K."/>
            <person name="Lipzen A."/>
            <person name="Andreopoulos W."/>
            <person name="Pangilinan J."/>
            <person name="Riley R."/>
            <person name="Hundley H."/>
            <person name="Na H."/>
            <person name="Barry K."/>
            <person name="Grigoriev I.V."/>
            <person name="Stajich J.E."/>
            <person name="Kennedy P.G."/>
        </authorList>
    </citation>
    <scope>NUCLEOTIDE SEQUENCE</scope>
    <source>
        <strain evidence="1">FC203</strain>
    </source>
</reference>
<proteinExistence type="predicted"/>
<dbReference type="AlphaFoldDB" id="A0AAD4E8A2"/>
<dbReference type="EMBL" id="JABBWK010000022">
    <property type="protein sequence ID" value="KAG1901432.1"/>
    <property type="molecule type" value="Genomic_DNA"/>
</dbReference>
<dbReference type="InterPro" id="IPR036322">
    <property type="entry name" value="WD40_repeat_dom_sf"/>
</dbReference>
<evidence type="ECO:0000313" key="1">
    <source>
        <dbReference type="EMBL" id="KAG1901432.1"/>
    </source>
</evidence>
<name>A0AAD4E8A2_9AGAM</name>
<gene>
    <name evidence="1" type="ORF">F5891DRAFT_979593</name>
</gene>
<sequence>MAARFFARRTRKEALTAVQWEEPSLKREFDGHREAIWDFVFLYDNIHIVSGSVDGTIRKRNCDTELVVGEPWKESGKVEVGPIKTQQGGVCALVYSPLGDQAGTIQFVSGIPGPASLSLAPLKARGSFMCRRCYGTQSNQPLGKPFHQNRDTLCYVSFSRDGSHLAYSGDDGKVDATGGGGFTEEADDDPYNNFFQTSPFHKNAPNVVFSVVAFARTRPWSSQPRNPNQCQKVKWKNAKGEQGQHIDDGCPQFTVPAERKPCQGCYLGIATPFQPGAVFTHGRWLHLDASQTSPFSPRFYLQQSYI</sequence>
<evidence type="ECO:0000313" key="2">
    <source>
        <dbReference type="Proteomes" id="UP001195769"/>
    </source>
</evidence>
<dbReference type="GeneID" id="64671201"/>
<comment type="caution">
    <text evidence="1">The sequence shown here is derived from an EMBL/GenBank/DDBJ whole genome shotgun (WGS) entry which is preliminary data.</text>
</comment>
<dbReference type="Proteomes" id="UP001195769">
    <property type="component" value="Unassembled WGS sequence"/>
</dbReference>
<keyword evidence="2" id="KW-1185">Reference proteome</keyword>
<dbReference type="RefSeq" id="XP_041227007.1">
    <property type="nucleotide sequence ID" value="XM_041376903.1"/>
</dbReference>
<dbReference type="SMART" id="SM00320">
    <property type="entry name" value="WD40"/>
    <property type="match status" value="2"/>
</dbReference>
<organism evidence="1 2">
    <name type="scientific">Suillus fuscotomentosus</name>
    <dbReference type="NCBI Taxonomy" id="1912939"/>
    <lineage>
        <taxon>Eukaryota</taxon>
        <taxon>Fungi</taxon>
        <taxon>Dikarya</taxon>
        <taxon>Basidiomycota</taxon>
        <taxon>Agaricomycotina</taxon>
        <taxon>Agaricomycetes</taxon>
        <taxon>Agaricomycetidae</taxon>
        <taxon>Boletales</taxon>
        <taxon>Suillineae</taxon>
        <taxon>Suillaceae</taxon>
        <taxon>Suillus</taxon>
    </lineage>
</organism>
<dbReference type="Pfam" id="PF00400">
    <property type="entry name" value="WD40"/>
    <property type="match status" value="1"/>
</dbReference>